<protein>
    <submittedName>
        <fullName evidence="1">Uncharacterized protein</fullName>
    </submittedName>
</protein>
<sequence length="128" mass="15562">MTYQRIDYSKMRRKITNNKYKTLNKTKQTQYTCEYSEGEKHSLCTHRNQCILNPGIFEFNNKINYKKTELKNLKKSLRNGLSLMKKYPNKKSHELKVGFYPSQMRLDIKLIENELRKLRKQEMEYLRS</sequence>
<name>A0A644T6R9_9ZZZZ</name>
<accession>A0A644T6R9</accession>
<gene>
    <name evidence="1" type="ORF">SDC9_07461</name>
</gene>
<reference evidence="1" key="1">
    <citation type="submission" date="2019-08" db="EMBL/GenBank/DDBJ databases">
        <authorList>
            <person name="Kucharzyk K."/>
            <person name="Murdoch R.W."/>
            <person name="Higgins S."/>
            <person name="Loffler F."/>
        </authorList>
    </citation>
    <scope>NUCLEOTIDE SEQUENCE</scope>
</reference>
<comment type="caution">
    <text evidence="1">The sequence shown here is derived from an EMBL/GenBank/DDBJ whole genome shotgun (WGS) entry which is preliminary data.</text>
</comment>
<dbReference type="AlphaFoldDB" id="A0A644T6R9"/>
<evidence type="ECO:0000313" key="1">
    <source>
        <dbReference type="EMBL" id="MPL61872.1"/>
    </source>
</evidence>
<organism evidence="1">
    <name type="scientific">bioreactor metagenome</name>
    <dbReference type="NCBI Taxonomy" id="1076179"/>
    <lineage>
        <taxon>unclassified sequences</taxon>
        <taxon>metagenomes</taxon>
        <taxon>ecological metagenomes</taxon>
    </lineage>
</organism>
<proteinExistence type="predicted"/>
<dbReference type="EMBL" id="VSSQ01000016">
    <property type="protein sequence ID" value="MPL61872.1"/>
    <property type="molecule type" value="Genomic_DNA"/>
</dbReference>